<reference evidence="2" key="2">
    <citation type="submission" date="2020-09" db="EMBL/GenBank/DDBJ databases">
        <authorList>
            <person name="Sun Q."/>
            <person name="Zhou Y."/>
        </authorList>
    </citation>
    <scope>NUCLEOTIDE SEQUENCE</scope>
    <source>
        <strain evidence="2">CGMCC 1.15448</strain>
    </source>
</reference>
<dbReference type="InterPro" id="IPR012338">
    <property type="entry name" value="Beta-lactam/transpept-like"/>
</dbReference>
<reference evidence="2" key="1">
    <citation type="journal article" date="2014" name="Int. J. Syst. Evol. Microbiol.">
        <title>Complete genome sequence of Corynebacterium casei LMG S-19264T (=DSM 44701T), isolated from a smear-ripened cheese.</title>
        <authorList>
            <consortium name="US DOE Joint Genome Institute (JGI-PGF)"/>
            <person name="Walter F."/>
            <person name="Albersmeier A."/>
            <person name="Kalinowski J."/>
            <person name="Ruckert C."/>
        </authorList>
    </citation>
    <scope>NUCLEOTIDE SEQUENCE</scope>
    <source>
        <strain evidence="2">CGMCC 1.15448</strain>
    </source>
</reference>
<feature type="domain" description="Beta-lactamase-related" evidence="1">
    <location>
        <begin position="34"/>
        <end position="314"/>
    </location>
</feature>
<dbReference type="InterPro" id="IPR001466">
    <property type="entry name" value="Beta-lactam-related"/>
</dbReference>
<protein>
    <recommendedName>
        <fullName evidence="1">Beta-lactamase-related domain-containing protein</fullName>
    </recommendedName>
</protein>
<dbReference type="EMBL" id="BMJC01000001">
    <property type="protein sequence ID" value="GGA87295.1"/>
    <property type="molecule type" value="Genomic_DNA"/>
</dbReference>
<dbReference type="Gene3D" id="3.40.710.10">
    <property type="entry name" value="DD-peptidase/beta-lactamase superfamily"/>
    <property type="match status" value="1"/>
</dbReference>
<evidence type="ECO:0000313" key="2">
    <source>
        <dbReference type="EMBL" id="GGA87295.1"/>
    </source>
</evidence>
<dbReference type="Pfam" id="PF00144">
    <property type="entry name" value="Beta-lactamase"/>
    <property type="match status" value="1"/>
</dbReference>
<organism evidence="2 3">
    <name type="scientific">Puia dinghuensis</name>
    <dbReference type="NCBI Taxonomy" id="1792502"/>
    <lineage>
        <taxon>Bacteria</taxon>
        <taxon>Pseudomonadati</taxon>
        <taxon>Bacteroidota</taxon>
        <taxon>Chitinophagia</taxon>
        <taxon>Chitinophagales</taxon>
        <taxon>Chitinophagaceae</taxon>
        <taxon>Puia</taxon>
    </lineage>
</organism>
<sequence length="337" mass="36785">MFVLPLLFCLHSLAQGNFDAVDQLLKQNQKAFGGGYVMLVWKDGKIVYQKQANQDFTGKTPAPIAGAGNWLTAALVMTFVDEGKLSLDDKVTQYIPLFGKYMKGYITIRNCLTNTTGIKTDQSVTSVLAKQKFETLEDMVNSYASKHDIGTNPGTEFFYSNFGPNIAARVLEIVSKKSFERLMRERITNPLKMRGTNFANEEGGATNPSGGAKSTANDYLNFLTMLLNKGTFEGKRILSEKAVEELEASQFADLPIKYLPKELTGAHFGLGEFITGTNASGGSAILACPNLLGTAPFIDKCRNYAAILIAEKPEEEKKPLYQNLVNLVGEAIGGGCQ</sequence>
<evidence type="ECO:0000313" key="3">
    <source>
        <dbReference type="Proteomes" id="UP000607559"/>
    </source>
</evidence>
<proteinExistence type="predicted"/>
<accession>A0A8J2U8V1</accession>
<gene>
    <name evidence="2" type="ORF">GCM10011511_08060</name>
</gene>
<dbReference type="AlphaFoldDB" id="A0A8J2U8V1"/>
<comment type="caution">
    <text evidence="2">The sequence shown here is derived from an EMBL/GenBank/DDBJ whole genome shotgun (WGS) entry which is preliminary data.</text>
</comment>
<dbReference type="Proteomes" id="UP000607559">
    <property type="component" value="Unassembled WGS sequence"/>
</dbReference>
<dbReference type="InterPro" id="IPR050789">
    <property type="entry name" value="Diverse_Enzym_Activities"/>
</dbReference>
<dbReference type="PANTHER" id="PTHR43283">
    <property type="entry name" value="BETA-LACTAMASE-RELATED"/>
    <property type="match status" value="1"/>
</dbReference>
<dbReference type="SUPFAM" id="SSF56601">
    <property type="entry name" value="beta-lactamase/transpeptidase-like"/>
    <property type="match status" value="1"/>
</dbReference>
<dbReference type="PANTHER" id="PTHR43283:SF3">
    <property type="entry name" value="BETA-LACTAMASE FAMILY PROTEIN (AFU_ORTHOLOGUE AFUA_5G07500)"/>
    <property type="match status" value="1"/>
</dbReference>
<evidence type="ECO:0000259" key="1">
    <source>
        <dbReference type="Pfam" id="PF00144"/>
    </source>
</evidence>
<name>A0A8J2U8V1_9BACT</name>
<keyword evidence="3" id="KW-1185">Reference proteome</keyword>